<dbReference type="InterPro" id="IPR004531">
    <property type="entry name" value="Phe-tRNA-synth_IIc_bsu_arc_euk"/>
</dbReference>
<dbReference type="Gene3D" id="3.30.56.10">
    <property type="match status" value="2"/>
</dbReference>
<dbReference type="AlphaFoldDB" id="A0A7C3EKF8"/>
<dbReference type="Pfam" id="PF03484">
    <property type="entry name" value="B5"/>
    <property type="match status" value="1"/>
</dbReference>
<dbReference type="InterPro" id="IPR009061">
    <property type="entry name" value="DNA-bd_dom_put_sf"/>
</dbReference>
<keyword evidence="4 12" id="KW-0963">Cytoplasm</keyword>
<evidence type="ECO:0000259" key="13">
    <source>
        <dbReference type="PROSITE" id="PS51483"/>
    </source>
</evidence>
<evidence type="ECO:0000313" key="14">
    <source>
        <dbReference type="EMBL" id="HFH29209.1"/>
    </source>
</evidence>
<feature type="binding site" evidence="12">
    <location>
        <position position="367"/>
    </location>
    <ligand>
        <name>Mg(2+)</name>
        <dbReference type="ChEBI" id="CHEBI:18420"/>
        <note>shared with alpha subunit</note>
    </ligand>
</feature>
<dbReference type="Pfam" id="PF17759">
    <property type="entry name" value="tRNA_synthFbeta"/>
    <property type="match status" value="1"/>
</dbReference>
<dbReference type="HAMAP" id="MF_00284">
    <property type="entry name" value="Phe_tRNA_synth_beta2"/>
    <property type="match status" value="1"/>
</dbReference>
<comment type="cofactor">
    <cofactor evidence="1 12">
        <name>Mg(2+)</name>
        <dbReference type="ChEBI" id="CHEBI:18420"/>
    </cofactor>
</comment>
<dbReference type="GO" id="GO:0005524">
    <property type="term" value="F:ATP binding"/>
    <property type="evidence" value="ECO:0007669"/>
    <property type="project" value="UniProtKB-UniRule"/>
</dbReference>
<dbReference type="PANTHER" id="PTHR10947:SF0">
    <property type="entry name" value="PHENYLALANINE--TRNA LIGASE BETA SUBUNIT"/>
    <property type="match status" value="1"/>
</dbReference>
<dbReference type="Gene3D" id="3.50.40.10">
    <property type="entry name" value="Phenylalanyl-trna Synthetase, Chain B, domain 3"/>
    <property type="match status" value="1"/>
</dbReference>
<dbReference type="GO" id="GO:0009328">
    <property type="term" value="C:phenylalanine-tRNA ligase complex"/>
    <property type="evidence" value="ECO:0007669"/>
    <property type="project" value="TreeGrafter"/>
</dbReference>
<dbReference type="InterPro" id="IPR045864">
    <property type="entry name" value="aa-tRNA-synth_II/BPL/LPL"/>
</dbReference>
<dbReference type="PANTHER" id="PTHR10947">
    <property type="entry name" value="PHENYLALANYL-TRNA SYNTHETASE BETA CHAIN AND LEUCINE-RICH REPEAT-CONTAINING PROTEIN 47"/>
    <property type="match status" value="1"/>
</dbReference>
<feature type="domain" description="B5" evidence="13">
    <location>
        <begin position="294"/>
        <end position="379"/>
    </location>
</feature>
<feature type="binding site" evidence="12">
    <location>
        <position position="363"/>
    </location>
    <ligand>
        <name>Mg(2+)</name>
        <dbReference type="ChEBI" id="CHEBI:18420"/>
        <note>shared with alpha subunit</note>
    </ligand>
</feature>
<dbReference type="GO" id="GO:0004826">
    <property type="term" value="F:phenylalanine-tRNA ligase activity"/>
    <property type="evidence" value="ECO:0007669"/>
    <property type="project" value="UniProtKB-UniRule"/>
</dbReference>
<dbReference type="InterPro" id="IPR020825">
    <property type="entry name" value="Phe-tRNA_synthase-like_B3/B4"/>
</dbReference>
<dbReference type="InterPro" id="IPR022918">
    <property type="entry name" value="Phe_tRNA_ligase_beta2_arc"/>
</dbReference>
<dbReference type="InterPro" id="IPR045060">
    <property type="entry name" value="Phe-tRNA-ligase_IIc_bsu"/>
</dbReference>
<keyword evidence="6 12" id="KW-0479">Metal-binding</keyword>
<comment type="subcellular location">
    <subcellularLocation>
        <location evidence="2 12">Cytoplasm</location>
    </subcellularLocation>
</comment>
<proteinExistence type="inferred from homology"/>
<dbReference type="InterPro" id="IPR041616">
    <property type="entry name" value="PheRS_beta_core"/>
</dbReference>
<comment type="catalytic activity">
    <reaction evidence="12">
        <text>tRNA(Phe) + L-phenylalanine + ATP = L-phenylalanyl-tRNA(Phe) + AMP + diphosphate + H(+)</text>
        <dbReference type="Rhea" id="RHEA:19413"/>
        <dbReference type="Rhea" id="RHEA-COMP:9668"/>
        <dbReference type="Rhea" id="RHEA-COMP:9699"/>
        <dbReference type="ChEBI" id="CHEBI:15378"/>
        <dbReference type="ChEBI" id="CHEBI:30616"/>
        <dbReference type="ChEBI" id="CHEBI:33019"/>
        <dbReference type="ChEBI" id="CHEBI:58095"/>
        <dbReference type="ChEBI" id="CHEBI:78442"/>
        <dbReference type="ChEBI" id="CHEBI:78531"/>
        <dbReference type="ChEBI" id="CHEBI:456215"/>
        <dbReference type="EC" id="6.1.1.20"/>
    </reaction>
</comment>
<dbReference type="EC" id="6.1.1.20" evidence="12"/>
<evidence type="ECO:0000256" key="4">
    <source>
        <dbReference type="ARBA" id="ARBA00022490"/>
    </source>
</evidence>
<evidence type="ECO:0000256" key="6">
    <source>
        <dbReference type="ARBA" id="ARBA00022723"/>
    </source>
</evidence>
<evidence type="ECO:0000256" key="11">
    <source>
        <dbReference type="ARBA" id="ARBA00023146"/>
    </source>
</evidence>
<evidence type="ECO:0000256" key="1">
    <source>
        <dbReference type="ARBA" id="ARBA00001946"/>
    </source>
</evidence>
<evidence type="ECO:0000256" key="8">
    <source>
        <dbReference type="ARBA" id="ARBA00022840"/>
    </source>
</evidence>
<evidence type="ECO:0000256" key="5">
    <source>
        <dbReference type="ARBA" id="ARBA00022598"/>
    </source>
</evidence>
<evidence type="ECO:0000256" key="9">
    <source>
        <dbReference type="ARBA" id="ARBA00022842"/>
    </source>
</evidence>
<dbReference type="PROSITE" id="PS51483">
    <property type="entry name" value="B5"/>
    <property type="match status" value="1"/>
</dbReference>
<dbReference type="SMART" id="SM00873">
    <property type="entry name" value="B3_4"/>
    <property type="match status" value="1"/>
</dbReference>
<evidence type="ECO:0000256" key="10">
    <source>
        <dbReference type="ARBA" id="ARBA00022917"/>
    </source>
</evidence>
<dbReference type="GO" id="GO:0000287">
    <property type="term" value="F:magnesium ion binding"/>
    <property type="evidence" value="ECO:0007669"/>
    <property type="project" value="InterPro"/>
</dbReference>
<dbReference type="CDD" id="cd00769">
    <property type="entry name" value="PheRS_beta_core"/>
    <property type="match status" value="1"/>
</dbReference>
<keyword evidence="11 12" id="KW-0030">Aminoacyl-tRNA synthetase</keyword>
<keyword evidence="7 12" id="KW-0547">Nucleotide-binding</keyword>
<feature type="binding site" evidence="12">
    <location>
        <position position="357"/>
    </location>
    <ligand>
        <name>Mg(2+)</name>
        <dbReference type="ChEBI" id="CHEBI:18420"/>
        <note>shared with alpha subunit</note>
    </ligand>
</feature>
<dbReference type="SUPFAM" id="SSF55681">
    <property type="entry name" value="Class II aaRS and biotin synthetases"/>
    <property type="match status" value="1"/>
</dbReference>
<dbReference type="SMART" id="SM00874">
    <property type="entry name" value="B5"/>
    <property type="match status" value="1"/>
</dbReference>
<keyword evidence="10 12" id="KW-0648">Protein biosynthesis</keyword>
<dbReference type="EMBL" id="DSVL01000211">
    <property type="protein sequence ID" value="HFH29209.1"/>
    <property type="molecule type" value="Genomic_DNA"/>
</dbReference>
<evidence type="ECO:0000256" key="12">
    <source>
        <dbReference type="HAMAP-Rule" id="MF_00284"/>
    </source>
</evidence>
<name>A0A7C3EKF8_9SPIR</name>
<comment type="caution">
    <text evidence="14">The sequence shown here is derived from an EMBL/GenBank/DDBJ whole genome shotgun (WGS) entry which is preliminary data.</text>
</comment>
<dbReference type="SUPFAM" id="SSF46955">
    <property type="entry name" value="Putative DNA-binding domain"/>
    <property type="match status" value="1"/>
</dbReference>
<keyword evidence="5 12" id="KW-0436">Ligase</keyword>
<keyword evidence="8 12" id="KW-0067">ATP-binding</keyword>
<keyword evidence="9 12" id="KW-0460">Magnesium</keyword>
<dbReference type="Gene3D" id="3.30.930.10">
    <property type="entry name" value="Bira Bifunctional Protein, Domain 2"/>
    <property type="match status" value="1"/>
</dbReference>
<organism evidence="14">
    <name type="scientific">Gracilinema caldarium</name>
    <dbReference type="NCBI Taxonomy" id="215591"/>
    <lineage>
        <taxon>Bacteria</taxon>
        <taxon>Pseudomonadati</taxon>
        <taxon>Spirochaetota</taxon>
        <taxon>Spirochaetia</taxon>
        <taxon>Spirochaetales</taxon>
        <taxon>Breznakiellaceae</taxon>
        <taxon>Gracilinema</taxon>
    </lineage>
</organism>
<sequence>MPKIEVNEQLFYSLVGKRWPNRDAFEEALTCAKAELDEDSDKTQPEAERVLKIELNDTNRPDLWSTAGVARQLRIHSGDGIPHYSFFSRPGAVQESRQYRVVVDPALKDIRPYIAAYVVSGRPIDDSRLKDIIQTQEKLCWNFGRKRRSIAMGVYRTSLIQWPVKYTAADPDGTKFIPLGMNETLSLREICEKHPKGQEYGYIVSSYKKFPYLTDSAGETLSFPPVINSARIGVVEVGDSELFVEMTGTDLESLTLAVNMTACDFADMGYTIHPVTVEYPYDTPFGRTLTFPYYLQKPTFCSLKRVEKFLGEALSGQDCVAALERMGCKAELVEDTEAGSIEKAMGLRVYPPEYRNDFLHAADVVEDVMIGRTLPSFTPLKPRDFTIGRLTPITQFSRRVKELMIGLGYQEMIYNYLGSGKDFIEKMCRDGSQTIRISNPMTENYEYVRDSVLASLMISESVSAHAVFPHKIFEVGKVAYRDPSENYGVKTRQHLGFVHAASDANFNTVASQLQALFYYLSREYEVEEITDSRFIPGRVAGILYKGKPIGVFGELHPQVLENWGVAMPCTACEVDLDALL</sequence>
<accession>A0A7C3EKF8</accession>
<dbReference type="GO" id="GO:0006432">
    <property type="term" value="P:phenylalanyl-tRNA aminoacylation"/>
    <property type="evidence" value="ECO:0007669"/>
    <property type="project" value="UniProtKB-UniRule"/>
</dbReference>
<protein>
    <recommendedName>
        <fullName evidence="12">Phenylalanine--tRNA ligase beta subunit</fullName>
        <ecNumber evidence="12">6.1.1.20</ecNumber>
    </recommendedName>
    <alternativeName>
        <fullName evidence="12">Phenylalanyl-tRNA synthetase beta subunit</fullName>
        <shortName evidence="12">PheRS</shortName>
    </alternativeName>
</protein>
<evidence type="ECO:0000256" key="3">
    <source>
        <dbReference type="ARBA" id="ARBA00007438"/>
    </source>
</evidence>
<dbReference type="InterPro" id="IPR005146">
    <property type="entry name" value="B3/B4_tRNA-bd"/>
</dbReference>
<evidence type="ECO:0000256" key="2">
    <source>
        <dbReference type="ARBA" id="ARBA00004496"/>
    </source>
</evidence>
<evidence type="ECO:0000256" key="7">
    <source>
        <dbReference type="ARBA" id="ARBA00022741"/>
    </source>
</evidence>
<gene>
    <name evidence="12" type="primary">pheT</name>
    <name evidence="14" type="ORF">ENS59_06815</name>
</gene>
<dbReference type="GO" id="GO:0003723">
    <property type="term" value="F:RNA binding"/>
    <property type="evidence" value="ECO:0007669"/>
    <property type="project" value="InterPro"/>
</dbReference>
<dbReference type="InterPro" id="IPR005147">
    <property type="entry name" value="tRNA_synthase_B5-dom"/>
</dbReference>
<comment type="subunit">
    <text evidence="12">Tetramer of two alpha and two beta subunits.</text>
</comment>
<dbReference type="NCBIfam" id="TIGR00471">
    <property type="entry name" value="pheT_arch"/>
    <property type="match status" value="1"/>
</dbReference>
<reference evidence="14" key="1">
    <citation type="journal article" date="2020" name="mSystems">
        <title>Genome- and Community-Level Interaction Insights into Carbon Utilization and Element Cycling Functions of Hydrothermarchaeota in Hydrothermal Sediment.</title>
        <authorList>
            <person name="Zhou Z."/>
            <person name="Liu Y."/>
            <person name="Xu W."/>
            <person name="Pan J."/>
            <person name="Luo Z.H."/>
            <person name="Li M."/>
        </authorList>
    </citation>
    <scope>NUCLEOTIDE SEQUENCE [LARGE SCALE GENOMIC DNA]</scope>
    <source>
        <strain evidence="14">SpSt-503</strain>
    </source>
</reference>
<feature type="binding site" evidence="12">
    <location>
        <position position="366"/>
    </location>
    <ligand>
        <name>Mg(2+)</name>
        <dbReference type="ChEBI" id="CHEBI:18420"/>
        <note>shared with alpha subunit</note>
    </ligand>
</feature>
<comment type="similarity">
    <text evidence="3 12">Belongs to the phenylalanyl-tRNA synthetase beta subunit family. Type 2 subfamily.</text>
</comment>